<sequence length="70" mass="7382">MTNDYATAWDTLTNAIGAAKGKSAGYINEVEHLTIDQRIEAAKVVALLSIAQEISDLNPRNHGGGDGQSV</sequence>
<dbReference type="EMBL" id="JBBDGN010000007">
    <property type="protein sequence ID" value="MEJ1091895.1"/>
    <property type="molecule type" value="Genomic_DNA"/>
</dbReference>
<evidence type="ECO:0000313" key="2">
    <source>
        <dbReference type="Proteomes" id="UP001366085"/>
    </source>
</evidence>
<gene>
    <name evidence="1" type="ORF">WDU93_09320</name>
</gene>
<comment type="caution">
    <text evidence="1">The sequence shown here is derived from an EMBL/GenBank/DDBJ whole genome shotgun (WGS) entry which is preliminary data.</text>
</comment>
<dbReference type="Proteomes" id="UP001366085">
    <property type="component" value="Unassembled WGS sequence"/>
</dbReference>
<reference evidence="1 2" key="1">
    <citation type="submission" date="2024-02" db="EMBL/GenBank/DDBJ databases">
        <authorList>
            <person name="Saticioglu I.B."/>
        </authorList>
    </citation>
    <scope>NUCLEOTIDE SEQUENCE [LARGE SCALE GENOMIC DNA]</scope>
    <source>
        <strain evidence="1 2">Mu-43</strain>
    </source>
</reference>
<name>A0ABU8LKN3_9MICO</name>
<dbReference type="RefSeq" id="WP_337319835.1">
    <property type="nucleotide sequence ID" value="NZ_JBBDGN010000007.1"/>
</dbReference>
<keyword evidence="2" id="KW-1185">Reference proteome</keyword>
<accession>A0ABU8LKN3</accession>
<organism evidence="1 2">
    <name type="scientific">Microbacterium istanbulense</name>
    <dbReference type="NCBI Taxonomy" id="3122049"/>
    <lineage>
        <taxon>Bacteria</taxon>
        <taxon>Bacillati</taxon>
        <taxon>Actinomycetota</taxon>
        <taxon>Actinomycetes</taxon>
        <taxon>Micrococcales</taxon>
        <taxon>Microbacteriaceae</taxon>
        <taxon>Microbacterium</taxon>
    </lineage>
</organism>
<protein>
    <submittedName>
        <fullName evidence="1">Uncharacterized protein</fullName>
    </submittedName>
</protein>
<proteinExistence type="predicted"/>
<evidence type="ECO:0000313" key="1">
    <source>
        <dbReference type="EMBL" id="MEJ1091895.1"/>
    </source>
</evidence>